<dbReference type="Gene3D" id="1.20.1440.60">
    <property type="entry name" value="23S rRNA-intervening sequence"/>
    <property type="match status" value="1"/>
</dbReference>
<evidence type="ECO:0000313" key="1">
    <source>
        <dbReference type="EMBL" id="OZV69249.1"/>
    </source>
</evidence>
<dbReference type="Proteomes" id="UP000216840">
    <property type="component" value="Unassembled WGS sequence"/>
</dbReference>
<protein>
    <submittedName>
        <fullName evidence="1">Four helix bundle protein</fullName>
    </submittedName>
</protein>
<dbReference type="EMBL" id="NGJN01000003">
    <property type="protein sequence ID" value="OZV69249.1"/>
    <property type="molecule type" value="Genomic_DNA"/>
</dbReference>
<gene>
    <name evidence="1" type="ORF">CA834_07270</name>
</gene>
<dbReference type="PANTHER" id="PTHR38471">
    <property type="entry name" value="FOUR HELIX BUNDLE PROTEIN"/>
    <property type="match status" value="1"/>
</dbReference>
<dbReference type="SUPFAM" id="SSF158446">
    <property type="entry name" value="IVS-encoded protein-like"/>
    <property type="match status" value="1"/>
</dbReference>
<evidence type="ECO:0000313" key="2">
    <source>
        <dbReference type="Proteomes" id="UP000216840"/>
    </source>
</evidence>
<dbReference type="Pfam" id="PF05635">
    <property type="entry name" value="23S_rRNA_IVP"/>
    <property type="match status" value="1"/>
</dbReference>
<dbReference type="NCBIfam" id="TIGR02436">
    <property type="entry name" value="four helix bundle protein"/>
    <property type="match status" value="1"/>
</dbReference>
<sequence>MTHKDLEVYTRSLDLVEDLYKLTERFPSSEDFGLTSQLRRAAISIPSNIAEGASRGSTKDFIRFLNIASGSLSEIETQLIIAERIGYLVVSDALQGKIQTIRKMLYRLKQSLNKNLN</sequence>
<organism evidence="1 2">
    <name type="scientific">Winogradskyella aurantia</name>
    <dbReference type="NCBI Taxonomy" id="1915063"/>
    <lineage>
        <taxon>Bacteria</taxon>
        <taxon>Pseudomonadati</taxon>
        <taxon>Bacteroidota</taxon>
        <taxon>Flavobacteriia</taxon>
        <taxon>Flavobacteriales</taxon>
        <taxon>Flavobacteriaceae</taxon>
        <taxon>Winogradskyella</taxon>
    </lineage>
</organism>
<dbReference type="AlphaFoldDB" id="A0A265UVA8"/>
<name>A0A265UVA8_9FLAO</name>
<keyword evidence="2" id="KW-1185">Reference proteome</keyword>
<dbReference type="RefSeq" id="WP_094968022.1">
    <property type="nucleotide sequence ID" value="NZ_NGJN01000003.1"/>
</dbReference>
<reference evidence="1 2" key="1">
    <citation type="submission" date="2017-05" db="EMBL/GenBank/DDBJ databases">
        <title>The draft genome sequence of Idiomarina salinarum WNB302.</title>
        <authorList>
            <person name="Sun Y."/>
            <person name="Chen B."/>
            <person name="Du Z."/>
        </authorList>
    </citation>
    <scope>NUCLEOTIDE SEQUENCE [LARGE SCALE GENOMIC DNA]</scope>
    <source>
        <strain evidence="1 2">WNB302</strain>
    </source>
</reference>
<dbReference type="OrthoDB" id="9811959at2"/>
<dbReference type="CDD" id="cd16377">
    <property type="entry name" value="23S_rRNA_IVP_like"/>
    <property type="match status" value="1"/>
</dbReference>
<proteinExistence type="predicted"/>
<dbReference type="PANTHER" id="PTHR38471:SF2">
    <property type="entry name" value="FOUR HELIX BUNDLE PROTEIN"/>
    <property type="match status" value="1"/>
</dbReference>
<accession>A0A265UVA8</accession>
<dbReference type="InterPro" id="IPR012657">
    <property type="entry name" value="23S_rRNA-intervening_sequence"/>
</dbReference>
<comment type="caution">
    <text evidence="1">The sequence shown here is derived from an EMBL/GenBank/DDBJ whole genome shotgun (WGS) entry which is preliminary data.</text>
</comment>
<dbReference type="InterPro" id="IPR036583">
    <property type="entry name" value="23S_rRNA_IVS_sf"/>
</dbReference>